<dbReference type="AlphaFoldDB" id="A0A5B1AQ08"/>
<reference evidence="2 3" key="1">
    <citation type="submission" date="2019-09" db="EMBL/GenBank/DDBJ databases">
        <title>Report of infection by Mycobacterium simiae a patient suffering from pulmonary tuberculosis.</title>
        <authorList>
            <person name="Mohanty P.S."/>
            <person name="Bansal A.K."/>
            <person name="Singh H."/>
            <person name="Sharma S."/>
            <person name="Patil S.A."/>
            <person name="Upadhaya P."/>
            <person name="Singh P.K."/>
            <person name="Kumar D."/>
            <person name="Kumar S."/>
            <person name="Singh R.K."/>
            <person name="Chaudhary B."/>
        </authorList>
    </citation>
    <scope>NUCLEOTIDE SEQUENCE [LARGE SCALE GENOMIC DNA]</scope>
    <source>
        <strain evidence="2 3">JAL-560-SIM</strain>
    </source>
</reference>
<name>A0A5B1AQ08_MYCSI</name>
<evidence type="ECO:0000313" key="2">
    <source>
        <dbReference type="EMBL" id="KAA1237962.1"/>
    </source>
</evidence>
<dbReference type="Proteomes" id="UP000324701">
    <property type="component" value="Unassembled WGS sequence"/>
</dbReference>
<gene>
    <name evidence="2" type="ORF">F0Q45_27135</name>
</gene>
<feature type="region of interest" description="Disordered" evidence="1">
    <location>
        <begin position="1"/>
        <end position="29"/>
    </location>
</feature>
<organism evidence="2 3">
    <name type="scientific">Mycobacterium simiae</name>
    <name type="common">Mycobacterium habana</name>
    <dbReference type="NCBI Taxonomy" id="1784"/>
    <lineage>
        <taxon>Bacteria</taxon>
        <taxon>Bacillati</taxon>
        <taxon>Actinomycetota</taxon>
        <taxon>Actinomycetes</taxon>
        <taxon>Mycobacteriales</taxon>
        <taxon>Mycobacteriaceae</taxon>
        <taxon>Mycobacterium</taxon>
        <taxon>Mycobacterium simiae complex</taxon>
    </lineage>
</organism>
<evidence type="ECO:0000256" key="1">
    <source>
        <dbReference type="SAM" id="MobiDB-lite"/>
    </source>
</evidence>
<feature type="compositionally biased region" description="Polar residues" evidence="1">
    <location>
        <begin position="1"/>
        <end position="11"/>
    </location>
</feature>
<dbReference type="EMBL" id="VTZN01000620">
    <property type="protein sequence ID" value="KAA1237962.1"/>
    <property type="molecule type" value="Genomic_DNA"/>
</dbReference>
<accession>A0A5B1AQ08</accession>
<comment type="caution">
    <text evidence="2">The sequence shown here is derived from an EMBL/GenBank/DDBJ whole genome shotgun (WGS) entry which is preliminary data.</text>
</comment>
<evidence type="ECO:0000313" key="3">
    <source>
        <dbReference type="Proteomes" id="UP000324701"/>
    </source>
</evidence>
<feature type="non-terminal residue" evidence="2">
    <location>
        <position position="29"/>
    </location>
</feature>
<sequence length="29" mass="2996">MTVTSTGSGSQLGRPVGAHGEQTRKRIIA</sequence>
<keyword evidence="3" id="KW-1185">Reference proteome</keyword>
<protein>
    <submittedName>
        <fullName evidence="2">TetR family transcriptional regulator</fullName>
    </submittedName>
</protein>
<proteinExistence type="predicted"/>